<dbReference type="InterPro" id="IPR001387">
    <property type="entry name" value="Cro/C1-type_HTH"/>
</dbReference>
<organism evidence="3 4">
    <name type="scientific">Kitasatospora gansuensis</name>
    <dbReference type="NCBI Taxonomy" id="258050"/>
    <lineage>
        <taxon>Bacteria</taxon>
        <taxon>Bacillati</taxon>
        <taxon>Actinomycetota</taxon>
        <taxon>Actinomycetes</taxon>
        <taxon>Kitasatosporales</taxon>
        <taxon>Streptomycetaceae</taxon>
        <taxon>Kitasatospora</taxon>
    </lineage>
</organism>
<dbReference type="Pfam" id="PF13560">
    <property type="entry name" value="HTH_31"/>
    <property type="match status" value="1"/>
</dbReference>
<dbReference type="SMART" id="SM00530">
    <property type="entry name" value="HTH_XRE"/>
    <property type="match status" value="1"/>
</dbReference>
<dbReference type="Proteomes" id="UP000573327">
    <property type="component" value="Unassembled WGS sequence"/>
</dbReference>
<accession>A0A7W7S7Q3</accession>
<reference evidence="3 4" key="1">
    <citation type="submission" date="2020-08" db="EMBL/GenBank/DDBJ databases">
        <title>Sequencing the genomes of 1000 actinobacteria strains.</title>
        <authorList>
            <person name="Klenk H.-P."/>
        </authorList>
    </citation>
    <scope>NUCLEOTIDE SEQUENCE [LARGE SCALE GENOMIC DNA]</scope>
    <source>
        <strain evidence="3 4">DSM 44786</strain>
    </source>
</reference>
<keyword evidence="4" id="KW-1185">Reference proteome</keyword>
<dbReference type="Gene3D" id="1.10.260.40">
    <property type="entry name" value="lambda repressor-like DNA-binding domains"/>
    <property type="match status" value="1"/>
</dbReference>
<dbReference type="Gene3D" id="1.25.40.10">
    <property type="entry name" value="Tetratricopeptide repeat domain"/>
    <property type="match status" value="1"/>
</dbReference>
<dbReference type="InterPro" id="IPR010982">
    <property type="entry name" value="Lambda_DNA-bd_dom_sf"/>
</dbReference>
<protein>
    <submittedName>
        <fullName evidence="3">Transcriptional regulator with XRE-family HTH domain</fullName>
    </submittedName>
</protein>
<name>A0A7W7S7Q3_9ACTN</name>
<evidence type="ECO:0000256" key="1">
    <source>
        <dbReference type="SAM" id="MobiDB-lite"/>
    </source>
</evidence>
<evidence type="ECO:0000313" key="3">
    <source>
        <dbReference type="EMBL" id="MBB4945227.1"/>
    </source>
</evidence>
<evidence type="ECO:0000313" key="4">
    <source>
        <dbReference type="Proteomes" id="UP000573327"/>
    </source>
</evidence>
<dbReference type="InterPro" id="IPR011990">
    <property type="entry name" value="TPR-like_helical_dom_sf"/>
</dbReference>
<comment type="caution">
    <text evidence="3">The sequence shown here is derived from an EMBL/GenBank/DDBJ whole genome shotgun (WGS) entry which is preliminary data.</text>
</comment>
<feature type="region of interest" description="Disordered" evidence="1">
    <location>
        <begin position="90"/>
        <end position="119"/>
    </location>
</feature>
<proteinExistence type="predicted"/>
<dbReference type="GO" id="GO:0003677">
    <property type="term" value="F:DNA binding"/>
    <property type="evidence" value="ECO:0007669"/>
    <property type="project" value="InterPro"/>
</dbReference>
<dbReference type="SUPFAM" id="SSF47413">
    <property type="entry name" value="lambda repressor-like DNA-binding domains"/>
    <property type="match status" value="1"/>
</dbReference>
<evidence type="ECO:0000259" key="2">
    <source>
        <dbReference type="PROSITE" id="PS50943"/>
    </source>
</evidence>
<dbReference type="RefSeq" id="WP_313068134.1">
    <property type="nucleotide sequence ID" value="NZ_JACHJR010000001.1"/>
</dbReference>
<dbReference type="PROSITE" id="PS50943">
    <property type="entry name" value="HTH_CROC1"/>
    <property type="match status" value="1"/>
</dbReference>
<feature type="region of interest" description="Disordered" evidence="1">
    <location>
        <begin position="1"/>
        <end position="22"/>
    </location>
</feature>
<dbReference type="AlphaFoldDB" id="A0A7W7S7Q3"/>
<feature type="domain" description="HTH cro/C1-type" evidence="2">
    <location>
        <begin position="32"/>
        <end position="72"/>
    </location>
</feature>
<dbReference type="CDD" id="cd00093">
    <property type="entry name" value="HTH_XRE"/>
    <property type="match status" value="1"/>
</dbReference>
<gene>
    <name evidence="3" type="ORF">F4556_000762</name>
</gene>
<dbReference type="SUPFAM" id="SSF48452">
    <property type="entry name" value="TPR-like"/>
    <property type="match status" value="1"/>
</dbReference>
<sequence>MHRTDTGATLVEDAPAAGTPAADSWRAFGERLRHWRRRAGFTQAQLATEIGYDHTAVSRLEHGTRRATSRVADHLDRLLAAGGDLSAACRRAEQGERSGPPVPAELTRPPLPGAAADQPPLPLPLLVGRPPTRLPDYGMLCPLHGAVGCEVPAPADLAALHLAFCAADPLTAPPLDTDTAHALAGLLAAHLRAGEARSHPDTAVAVERTLRAVLARLPGTPAGRRRPLVRLAAEYAHAAGVLRMQQGRNATAMACFDRALSWSELADDPATQVAALSDMSTLARLDGDPASALGYAREIGRAAPGRHWAAAMSQVGQARAHALAGDVRQTLRHIGRARLHLDHIGARDESDAPWLSIASMQLRVESGAAAALRDAAAAVDNPRLALRAVSAARTALHLLGPHQLPSARLLFTVRIADCHVCAHDPGTALSLLGPALEHTAPGLPALVGHELRGLRDRLAAHPGRRPELTDTARRLTELAP</sequence>
<dbReference type="EMBL" id="JACHJR010000001">
    <property type="protein sequence ID" value="MBB4945227.1"/>
    <property type="molecule type" value="Genomic_DNA"/>
</dbReference>